<dbReference type="InterPro" id="IPR008927">
    <property type="entry name" value="6-PGluconate_DH-like_C_sf"/>
</dbReference>
<dbReference type="InterPro" id="IPR013328">
    <property type="entry name" value="6PGD_dom2"/>
</dbReference>
<protein>
    <recommendedName>
        <fullName evidence="2">Mannitol dehydrogenase C-terminal domain-containing protein</fullName>
    </recommendedName>
</protein>
<dbReference type="Pfam" id="PF08125">
    <property type="entry name" value="Mannitol_dh_C"/>
    <property type="match status" value="1"/>
</dbReference>
<keyword evidence="4" id="KW-1185">Reference proteome</keyword>
<evidence type="ECO:0000256" key="1">
    <source>
        <dbReference type="ARBA" id="ARBA00023002"/>
    </source>
</evidence>
<evidence type="ECO:0000313" key="4">
    <source>
        <dbReference type="Proteomes" id="UP000006334"/>
    </source>
</evidence>
<organism evidence="3 4">
    <name type="scientific">Aliiglaciecola lipolytica E3</name>
    <dbReference type="NCBI Taxonomy" id="1127673"/>
    <lineage>
        <taxon>Bacteria</taxon>
        <taxon>Pseudomonadati</taxon>
        <taxon>Pseudomonadota</taxon>
        <taxon>Gammaproteobacteria</taxon>
        <taxon>Alteromonadales</taxon>
        <taxon>Alteromonadaceae</taxon>
        <taxon>Aliiglaciecola</taxon>
    </lineage>
</organism>
<sequence>MANSLISEYLKKLVQEEIIPTLDTVPGVDFNQYFDLIESRFANPEVRDTVSRLRQDASNRLPKFILPIIQANLQQGNDCKGLALVIALWCRLCAAGGDPNSGIVIEDQPSAFLQMNDIFGTLGDKEVFVQHFLNWLKMLWDEGTSSTLKQYLY</sequence>
<dbReference type="EMBL" id="BAEN01000002">
    <property type="protein sequence ID" value="GAC12673.1"/>
    <property type="molecule type" value="Genomic_DNA"/>
</dbReference>
<dbReference type="AlphaFoldDB" id="K6Y7P3"/>
<dbReference type="InterPro" id="IPR050988">
    <property type="entry name" value="Mannitol_DH/Oxidoreductase"/>
</dbReference>
<dbReference type="Gene3D" id="1.10.1040.10">
    <property type="entry name" value="N-(1-d-carboxylethyl)-l-norvaline Dehydrogenase, domain 2"/>
    <property type="match status" value="1"/>
</dbReference>
<dbReference type="PANTHER" id="PTHR43362:SF1">
    <property type="entry name" value="MANNITOL DEHYDROGENASE 2-RELATED"/>
    <property type="match status" value="1"/>
</dbReference>
<evidence type="ECO:0000313" key="3">
    <source>
        <dbReference type="EMBL" id="GAC12673.1"/>
    </source>
</evidence>
<dbReference type="PANTHER" id="PTHR43362">
    <property type="entry name" value="MANNITOL DEHYDROGENASE DSF1-RELATED"/>
    <property type="match status" value="1"/>
</dbReference>
<name>K6Y7P3_9ALTE</name>
<dbReference type="eggNOG" id="COG0246">
    <property type="taxonomic scope" value="Bacteria"/>
</dbReference>
<reference evidence="3 4" key="1">
    <citation type="journal article" date="2017" name="Antonie Van Leeuwenhoek">
        <title>Rhizobium rhizosphaerae sp. nov., a novel species isolated from rice rhizosphere.</title>
        <authorList>
            <person name="Zhao J.J."/>
            <person name="Zhang J."/>
            <person name="Zhang R.J."/>
            <person name="Zhang C.W."/>
            <person name="Yin H.Q."/>
            <person name="Zhang X.X."/>
        </authorList>
    </citation>
    <scope>NUCLEOTIDE SEQUENCE [LARGE SCALE GENOMIC DNA]</scope>
    <source>
        <strain evidence="3 4">E3</strain>
    </source>
</reference>
<dbReference type="GO" id="GO:0046029">
    <property type="term" value="F:mannitol dehydrogenase activity"/>
    <property type="evidence" value="ECO:0007669"/>
    <property type="project" value="TreeGrafter"/>
</dbReference>
<dbReference type="STRING" id="1127673.GLIP_0018"/>
<feature type="domain" description="Mannitol dehydrogenase C-terminal" evidence="2">
    <location>
        <begin position="1"/>
        <end position="137"/>
    </location>
</feature>
<dbReference type="SUPFAM" id="SSF48179">
    <property type="entry name" value="6-phosphogluconate dehydrogenase C-terminal domain-like"/>
    <property type="match status" value="1"/>
</dbReference>
<dbReference type="Proteomes" id="UP000006334">
    <property type="component" value="Unassembled WGS sequence"/>
</dbReference>
<accession>K6Y7P3</accession>
<evidence type="ECO:0000259" key="2">
    <source>
        <dbReference type="Pfam" id="PF08125"/>
    </source>
</evidence>
<dbReference type="InterPro" id="IPR013118">
    <property type="entry name" value="Mannitol_DH_C"/>
</dbReference>
<comment type="caution">
    <text evidence="3">The sequence shown here is derived from an EMBL/GenBank/DDBJ whole genome shotgun (WGS) entry which is preliminary data.</text>
</comment>
<gene>
    <name evidence="3" type="ORF">GLIP_0018</name>
</gene>
<keyword evidence="1" id="KW-0560">Oxidoreductase</keyword>
<proteinExistence type="predicted"/>